<dbReference type="CDD" id="cd02961">
    <property type="entry name" value="PDI_a_family"/>
    <property type="match status" value="1"/>
</dbReference>
<feature type="domain" description="Thioredoxin" evidence="3">
    <location>
        <begin position="1"/>
        <end position="121"/>
    </location>
</feature>
<dbReference type="AlphaFoldDB" id="A0A6C0HXE3"/>
<dbReference type="SUPFAM" id="SSF52833">
    <property type="entry name" value="Thioredoxin-like"/>
    <property type="match status" value="1"/>
</dbReference>
<dbReference type="PANTHER" id="PTHR45672:SF11">
    <property type="entry name" value="PROTEIN DISULFIDE-ISOMERASE C17H9.14C"/>
    <property type="match status" value="1"/>
</dbReference>
<dbReference type="GO" id="GO:0006457">
    <property type="term" value="P:protein folding"/>
    <property type="evidence" value="ECO:0007669"/>
    <property type="project" value="TreeGrafter"/>
</dbReference>
<accession>A0A6C0HXE3</accession>
<name>A0A6C0HXE3_9ZZZZ</name>
<feature type="region of interest" description="Disordered" evidence="2">
    <location>
        <begin position="124"/>
        <end position="168"/>
    </location>
</feature>
<evidence type="ECO:0000259" key="3">
    <source>
        <dbReference type="PROSITE" id="PS51352"/>
    </source>
</evidence>
<dbReference type="GO" id="GO:0005783">
    <property type="term" value="C:endoplasmic reticulum"/>
    <property type="evidence" value="ECO:0007669"/>
    <property type="project" value="TreeGrafter"/>
</dbReference>
<dbReference type="InterPro" id="IPR017937">
    <property type="entry name" value="Thioredoxin_CS"/>
</dbReference>
<evidence type="ECO:0000256" key="1">
    <source>
        <dbReference type="ARBA" id="ARBA00006347"/>
    </source>
</evidence>
<dbReference type="Gene3D" id="3.40.30.10">
    <property type="entry name" value="Glutaredoxin"/>
    <property type="match status" value="1"/>
</dbReference>
<sequence length="238" mass="27600">MKFVIIDDELGSSKQKVKLLNEDIDSGSHVFLLIYLTGCPPCNMTKPEWDMLEKEFPDNDNLVVARINSDLLPELKNYGGSPKGYPTMRYIYKKGSKIIIEEYDGERTKDAFIKWIKSHVGVTRHVGGSRRRKKMASRHSIRHSKKSKKHRRKSKRRKSKRHRRIARGIKEDIENLRKKRPELFELDGLKGFESKLPNDIPPEIELNFKDEVSPLTDSALSYTDNAIDYSLSPLTEEE</sequence>
<dbReference type="InterPro" id="IPR051063">
    <property type="entry name" value="PDI"/>
</dbReference>
<dbReference type="PROSITE" id="PS00194">
    <property type="entry name" value="THIOREDOXIN_1"/>
    <property type="match status" value="1"/>
</dbReference>
<evidence type="ECO:0000256" key="2">
    <source>
        <dbReference type="SAM" id="MobiDB-lite"/>
    </source>
</evidence>
<protein>
    <recommendedName>
        <fullName evidence="3">Thioredoxin domain-containing protein</fullName>
    </recommendedName>
</protein>
<dbReference type="PROSITE" id="PS51352">
    <property type="entry name" value="THIOREDOXIN_2"/>
    <property type="match status" value="1"/>
</dbReference>
<evidence type="ECO:0000313" key="4">
    <source>
        <dbReference type="EMBL" id="QHT84795.1"/>
    </source>
</evidence>
<comment type="similarity">
    <text evidence="1">Belongs to the protein disulfide isomerase family.</text>
</comment>
<dbReference type="InterPro" id="IPR036249">
    <property type="entry name" value="Thioredoxin-like_sf"/>
</dbReference>
<proteinExistence type="inferred from homology"/>
<feature type="compositionally biased region" description="Basic residues" evidence="2">
    <location>
        <begin position="127"/>
        <end position="167"/>
    </location>
</feature>
<dbReference type="InterPro" id="IPR013766">
    <property type="entry name" value="Thioredoxin_domain"/>
</dbReference>
<dbReference type="EMBL" id="MN740028">
    <property type="protein sequence ID" value="QHT84795.1"/>
    <property type="molecule type" value="Genomic_DNA"/>
</dbReference>
<organism evidence="4">
    <name type="scientific">viral metagenome</name>
    <dbReference type="NCBI Taxonomy" id="1070528"/>
    <lineage>
        <taxon>unclassified sequences</taxon>
        <taxon>metagenomes</taxon>
        <taxon>organismal metagenomes</taxon>
    </lineage>
</organism>
<dbReference type="PANTHER" id="PTHR45672">
    <property type="entry name" value="PROTEIN DISULFIDE-ISOMERASE C17H9.14C-RELATED"/>
    <property type="match status" value="1"/>
</dbReference>
<reference evidence="4" key="1">
    <citation type="journal article" date="2020" name="Nature">
        <title>Giant virus diversity and host interactions through global metagenomics.</title>
        <authorList>
            <person name="Schulz F."/>
            <person name="Roux S."/>
            <person name="Paez-Espino D."/>
            <person name="Jungbluth S."/>
            <person name="Walsh D.A."/>
            <person name="Denef V.J."/>
            <person name="McMahon K.D."/>
            <person name="Konstantinidis K.T."/>
            <person name="Eloe-Fadrosh E.A."/>
            <person name="Kyrpides N.C."/>
            <person name="Woyke T."/>
        </authorList>
    </citation>
    <scope>NUCLEOTIDE SEQUENCE</scope>
    <source>
        <strain evidence="4">GVMAG-M-3300023184-178</strain>
    </source>
</reference>
<dbReference type="Pfam" id="PF00085">
    <property type="entry name" value="Thioredoxin"/>
    <property type="match status" value="1"/>
</dbReference>
<dbReference type="GO" id="GO:0003756">
    <property type="term" value="F:protein disulfide isomerase activity"/>
    <property type="evidence" value="ECO:0007669"/>
    <property type="project" value="TreeGrafter"/>
</dbReference>